<comment type="subcellular location">
    <subcellularLocation>
        <location evidence="1">Membrane</location>
        <topology evidence="1">Multi-pass membrane protein</topology>
    </subcellularLocation>
</comment>
<dbReference type="GO" id="GO:0007188">
    <property type="term" value="P:adenylate cyclase-modulating G protein-coupled receptor signaling pathway"/>
    <property type="evidence" value="ECO:0007669"/>
    <property type="project" value="TreeGrafter"/>
</dbReference>
<evidence type="ECO:0000256" key="2">
    <source>
        <dbReference type="ARBA" id="ARBA00022692"/>
    </source>
</evidence>
<dbReference type="GO" id="GO:0007166">
    <property type="term" value="P:cell surface receptor signaling pathway"/>
    <property type="evidence" value="ECO:0007669"/>
    <property type="project" value="InterPro"/>
</dbReference>
<dbReference type="InterPro" id="IPR017981">
    <property type="entry name" value="GPCR_2-like_7TM"/>
</dbReference>
<keyword evidence="2 5" id="KW-0812">Transmembrane</keyword>
<dbReference type="GO" id="GO:0017046">
    <property type="term" value="F:peptide hormone binding"/>
    <property type="evidence" value="ECO:0007669"/>
    <property type="project" value="TreeGrafter"/>
</dbReference>
<feature type="transmembrane region" description="Helical" evidence="5">
    <location>
        <begin position="169"/>
        <end position="189"/>
    </location>
</feature>
<dbReference type="PANTHER" id="PTHR45620">
    <property type="entry name" value="PDF RECEPTOR-LIKE PROTEIN-RELATED"/>
    <property type="match status" value="1"/>
</dbReference>
<evidence type="ECO:0000313" key="8">
    <source>
        <dbReference type="Proteomes" id="UP000050794"/>
    </source>
</evidence>
<evidence type="ECO:0000256" key="4">
    <source>
        <dbReference type="ARBA" id="ARBA00023136"/>
    </source>
</evidence>
<dbReference type="PANTHER" id="PTHR45620:SF1">
    <property type="entry name" value="G-PROTEIN COUPLED RECEPTORS FAMILY 2 PROFILE 2 DOMAIN-CONTAINING PROTEIN"/>
    <property type="match status" value="1"/>
</dbReference>
<dbReference type="EMBL" id="UYWY01021787">
    <property type="protein sequence ID" value="VDM44889.1"/>
    <property type="molecule type" value="Genomic_DNA"/>
</dbReference>
<dbReference type="GO" id="GO:0005886">
    <property type="term" value="C:plasma membrane"/>
    <property type="evidence" value="ECO:0007669"/>
    <property type="project" value="TreeGrafter"/>
</dbReference>
<dbReference type="Proteomes" id="UP000050794">
    <property type="component" value="Unassembled WGS sequence"/>
</dbReference>
<evidence type="ECO:0000259" key="6">
    <source>
        <dbReference type="PROSITE" id="PS50261"/>
    </source>
</evidence>
<protein>
    <submittedName>
        <fullName evidence="9">G_PROTEIN_RECEP_F2_4 domain-containing protein</fullName>
    </submittedName>
</protein>
<dbReference type="PROSITE" id="PS50261">
    <property type="entry name" value="G_PROTEIN_RECEP_F2_4"/>
    <property type="match status" value="1"/>
</dbReference>
<dbReference type="GO" id="GO:0008528">
    <property type="term" value="F:G protein-coupled peptide receptor activity"/>
    <property type="evidence" value="ECO:0007669"/>
    <property type="project" value="TreeGrafter"/>
</dbReference>
<keyword evidence="8" id="KW-1185">Reference proteome</keyword>
<organism evidence="8 9">
    <name type="scientific">Toxocara canis</name>
    <name type="common">Canine roundworm</name>
    <dbReference type="NCBI Taxonomy" id="6265"/>
    <lineage>
        <taxon>Eukaryota</taxon>
        <taxon>Metazoa</taxon>
        <taxon>Ecdysozoa</taxon>
        <taxon>Nematoda</taxon>
        <taxon>Chromadorea</taxon>
        <taxon>Rhabditida</taxon>
        <taxon>Spirurina</taxon>
        <taxon>Ascaridomorpha</taxon>
        <taxon>Ascaridoidea</taxon>
        <taxon>Toxocaridae</taxon>
        <taxon>Toxocara</taxon>
    </lineage>
</organism>
<feature type="transmembrane region" description="Helical" evidence="5">
    <location>
        <begin position="128"/>
        <end position="149"/>
    </location>
</feature>
<keyword evidence="4 5" id="KW-0472">Membrane</keyword>
<sequence length="341" mass="39455">MGSARFTSIRYRAGMQHLRKRHPGCDAFHGNLIDQILMAVNREFADGYAELRCGNGEWHHPTGKELVAMYRSCKLPTLDATPDPFTVSCKFITALWNYLIISSYFWIFVEGLYLHNIVYWNIFKEPSVWPYAITAWGVPLAICTCWIIVKVLNDHSSCWLTMDMEYQLILKIPLTLITLLEVLITLNIARQLYYKLKDDSVVDHSDKYRFGFFVSILYCFNSEEIANDWRLKVGNRRLTSSLRRELKNASDICSHKRKRPWLNMLRMRSECAECKIRKKLIANNIGQNSNGNVANGTDTQCSSVMNSAENTLRSDIRSQRIRIAHLAFCTEEEQSELDSEV</sequence>
<evidence type="ECO:0000256" key="5">
    <source>
        <dbReference type="SAM" id="Phobius"/>
    </source>
</evidence>
<gene>
    <name evidence="7" type="ORF">TCNE_LOCUS13568</name>
</gene>
<feature type="transmembrane region" description="Helical" evidence="5">
    <location>
        <begin position="95"/>
        <end position="116"/>
    </location>
</feature>
<dbReference type="Pfam" id="PF00002">
    <property type="entry name" value="7tm_2"/>
    <property type="match status" value="1"/>
</dbReference>
<feature type="domain" description="G-protein coupled receptors family 2 profile 2" evidence="6">
    <location>
        <begin position="86"/>
        <end position="197"/>
    </location>
</feature>
<evidence type="ECO:0000256" key="3">
    <source>
        <dbReference type="ARBA" id="ARBA00022989"/>
    </source>
</evidence>
<dbReference type="AlphaFoldDB" id="A0A183UYJ8"/>
<keyword evidence="3 5" id="KW-1133">Transmembrane helix</keyword>
<evidence type="ECO:0000256" key="1">
    <source>
        <dbReference type="ARBA" id="ARBA00004141"/>
    </source>
</evidence>
<dbReference type="WBParaSite" id="TCNE_0001356801-mRNA-1">
    <property type="protein sequence ID" value="TCNE_0001356801-mRNA-1"/>
    <property type="gene ID" value="TCNE_0001356801"/>
</dbReference>
<accession>A0A183UYJ8</accession>
<dbReference type="InterPro" id="IPR000832">
    <property type="entry name" value="GPCR_2_secretin-like"/>
</dbReference>
<reference evidence="9" key="1">
    <citation type="submission" date="2016-06" db="UniProtKB">
        <authorList>
            <consortium name="WormBaseParasite"/>
        </authorList>
    </citation>
    <scope>IDENTIFICATION</scope>
</reference>
<reference evidence="7 8" key="2">
    <citation type="submission" date="2018-11" db="EMBL/GenBank/DDBJ databases">
        <authorList>
            <consortium name="Pathogen Informatics"/>
        </authorList>
    </citation>
    <scope>NUCLEOTIDE SEQUENCE [LARGE SCALE GENOMIC DNA]</scope>
</reference>
<dbReference type="Gene3D" id="1.20.1070.10">
    <property type="entry name" value="Rhodopsin 7-helix transmembrane proteins"/>
    <property type="match status" value="1"/>
</dbReference>
<evidence type="ECO:0000313" key="9">
    <source>
        <dbReference type="WBParaSite" id="TCNE_0001356801-mRNA-1"/>
    </source>
</evidence>
<evidence type="ECO:0000313" key="7">
    <source>
        <dbReference type="EMBL" id="VDM44889.1"/>
    </source>
</evidence>
<dbReference type="PRINTS" id="PR00249">
    <property type="entry name" value="GPCRSECRETIN"/>
</dbReference>
<dbReference type="InterPro" id="IPR050332">
    <property type="entry name" value="GPCR_2"/>
</dbReference>
<name>A0A183UYJ8_TOXCA</name>
<proteinExistence type="predicted"/>